<dbReference type="SUPFAM" id="SSF117856">
    <property type="entry name" value="AF0104/ALDC/Ptd012-like"/>
    <property type="match status" value="1"/>
</dbReference>
<dbReference type="Gene3D" id="3.30.1330.80">
    <property type="entry name" value="Hypothetical protein, similar to alpha- acetolactate decarboxylase, domain 2"/>
    <property type="match status" value="1"/>
</dbReference>
<proteinExistence type="predicted"/>
<dbReference type="Pfam" id="PF03479">
    <property type="entry name" value="PCC"/>
    <property type="match status" value="1"/>
</dbReference>
<reference evidence="3" key="1">
    <citation type="submission" date="2016-11" db="EMBL/GenBank/DDBJ databases">
        <authorList>
            <person name="Varghese N."/>
            <person name="Submissions S."/>
        </authorList>
    </citation>
    <scope>NUCLEOTIDE SEQUENCE</scope>
    <source>
        <strain evidence="3">DSM 4029</strain>
    </source>
</reference>
<dbReference type="CDD" id="cd11378">
    <property type="entry name" value="DUF296"/>
    <property type="match status" value="1"/>
</dbReference>
<dbReference type="InterPro" id="IPR025707">
    <property type="entry name" value="DNA_bp_PD1"/>
</dbReference>
<dbReference type="PANTHER" id="PTHR34988:SF1">
    <property type="entry name" value="DNA-BINDING PROTEIN"/>
    <property type="match status" value="1"/>
</dbReference>
<evidence type="ECO:0000259" key="1">
    <source>
        <dbReference type="PROSITE" id="PS51742"/>
    </source>
</evidence>
<comment type="caution">
    <text evidence="3">The sequence shown here is derived from an EMBL/GenBank/DDBJ whole genome shotgun (WGS) entry which is preliminary data.</text>
</comment>
<feature type="domain" description="PPC" evidence="1">
    <location>
        <begin position="4"/>
        <end position="142"/>
    </location>
</feature>
<sequence length="144" mass="15499">MIYKLYGDTYAVRLERGEEVVASIAELCEKEGIRAGTVQGLGAADDATVGLYSIAEKKYYPTELKGDMEITALIGNISRQEGADAPYLHLHITLAKAGGQAVGGHLNWAVISATSELFVRKLPGVIGRFADPETGLNLTRFDLD</sequence>
<dbReference type="EMBL" id="FQVY01000007">
    <property type="protein sequence ID" value="SHG66087.1"/>
    <property type="molecule type" value="Genomic_DNA"/>
</dbReference>
<dbReference type="AlphaFoldDB" id="A0AAQ1MG02"/>
<evidence type="ECO:0000313" key="5">
    <source>
        <dbReference type="Proteomes" id="UP000474718"/>
    </source>
</evidence>
<evidence type="ECO:0000313" key="4">
    <source>
        <dbReference type="Proteomes" id="UP000184089"/>
    </source>
</evidence>
<name>A0AAQ1MG02_9FIRM</name>
<gene>
    <name evidence="2" type="ORF">GT747_13805</name>
    <name evidence="3" type="ORF">SAMN05444424_2927</name>
</gene>
<keyword evidence="5" id="KW-1185">Reference proteome</keyword>
<accession>A0AAQ1MG02</accession>
<evidence type="ECO:0000313" key="3">
    <source>
        <dbReference type="EMBL" id="SHG66087.1"/>
    </source>
</evidence>
<dbReference type="PANTHER" id="PTHR34988">
    <property type="entry name" value="PROTEIN, PUTATIVE-RELATED"/>
    <property type="match status" value="1"/>
</dbReference>
<dbReference type="Proteomes" id="UP000474718">
    <property type="component" value="Unassembled WGS sequence"/>
</dbReference>
<organism evidence="3 4">
    <name type="scientific">Bittarella massiliensis</name>
    <name type="common">ex Durand et al. 2017</name>
    <dbReference type="NCBI Taxonomy" id="1720313"/>
    <lineage>
        <taxon>Bacteria</taxon>
        <taxon>Bacillati</taxon>
        <taxon>Bacillota</taxon>
        <taxon>Clostridia</taxon>
        <taxon>Eubacteriales</taxon>
        <taxon>Oscillospiraceae</taxon>
        <taxon>Bittarella (ex Durand et al. 2017)</taxon>
    </lineage>
</organism>
<evidence type="ECO:0000313" key="2">
    <source>
        <dbReference type="EMBL" id="MZL70824.1"/>
    </source>
</evidence>
<dbReference type="EMBL" id="WWVX01000011">
    <property type="protein sequence ID" value="MZL70824.1"/>
    <property type="molecule type" value="Genomic_DNA"/>
</dbReference>
<dbReference type="PROSITE" id="PS51742">
    <property type="entry name" value="PPC"/>
    <property type="match status" value="1"/>
</dbReference>
<dbReference type="Proteomes" id="UP000184089">
    <property type="component" value="Unassembled WGS sequence"/>
</dbReference>
<dbReference type="RefSeq" id="WP_021660292.1">
    <property type="nucleotide sequence ID" value="NZ_FQVY01000007.1"/>
</dbReference>
<reference evidence="2 5" key="3">
    <citation type="journal article" date="2019" name="Nat. Med.">
        <title>A library of human gut bacterial isolates paired with longitudinal multiomics data enables mechanistic microbiome research.</title>
        <authorList>
            <person name="Poyet M."/>
            <person name="Groussin M."/>
            <person name="Gibbons S.M."/>
            <person name="Avila-Pacheco J."/>
            <person name="Jiang X."/>
            <person name="Kearney S.M."/>
            <person name="Perrotta A.R."/>
            <person name="Berdy B."/>
            <person name="Zhao S."/>
            <person name="Lieberman T.D."/>
            <person name="Swanson P.K."/>
            <person name="Smith M."/>
            <person name="Roesemann S."/>
            <person name="Alexander J.E."/>
            <person name="Rich S.A."/>
            <person name="Livny J."/>
            <person name="Vlamakis H."/>
            <person name="Clish C."/>
            <person name="Bullock K."/>
            <person name="Deik A."/>
            <person name="Scott J."/>
            <person name="Pierce K.A."/>
            <person name="Xavier R.J."/>
            <person name="Alm E.J."/>
        </authorList>
    </citation>
    <scope>NUCLEOTIDE SEQUENCE [LARGE SCALE GENOMIC DNA]</scope>
    <source>
        <strain evidence="2 5">BIOML-A2</strain>
    </source>
</reference>
<dbReference type="InterPro" id="IPR005175">
    <property type="entry name" value="PPC_dom"/>
</dbReference>
<protein>
    <submittedName>
        <fullName evidence="2">DUF296 domain-containing protein</fullName>
    </submittedName>
</protein>
<reference evidence="4" key="2">
    <citation type="submission" date="2016-11" db="EMBL/GenBank/DDBJ databases">
        <authorList>
            <person name="Jaros S."/>
            <person name="Januszkiewicz K."/>
            <person name="Wedrychowicz H."/>
        </authorList>
    </citation>
    <scope>NUCLEOTIDE SEQUENCE [LARGE SCALE GENOMIC DNA]</scope>
    <source>
        <strain evidence="4">DSM 4029</strain>
    </source>
</reference>
<dbReference type="PIRSF" id="PIRSF016702">
    <property type="entry name" value="DNA_bp_PD1"/>
    <property type="match status" value="1"/>
</dbReference>